<dbReference type="EMBL" id="QGKU01000026">
    <property type="protein sequence ID" value="PWR03515.1"/>
    <property type="molecule type" value="Genomic_DNA"/>
</dbReference>
<proteinExistence type="predicted"/>
<dbReference type="InterPro" id="IPR022472">
    <property type="entry name" value="VPLPA-CTERM"/>
</dbReference>
<reference evidence="2 3" key="1">
    <citation type="submission" date="2018-05" db="EMBL/GenBank/DDBJ databases">
        <title>Rhodobacteraceae gen. nov., sp. nov. isolated from sea water.</title>
        <authorList>
            <person name="Ren Y."/>
        </authorList>
    </citation>
    <scope>NUCLEOTIDE SEQUENCE [LARGE SCALE GENOMIC DNA]</scope>
    <source>
        <strain evidence="2 3">TG-679</strain>
    </source>
</reference>
<dbReference type="OrthoDB" id="7849596at2"/>
<evidence type="ECO:0000256" key="1">
    <source>
        <dbReference type="SAM" id="SignalP"/>
    </source>
</evidence>
<keyword evidence="1" id="KW-0732">Signal</keyword>
<protein>
    <submittedName>
        <fullName evidence="2">Uncharacterized protein</fullName>
    </submittedName>
</protein>
<feature type="signal peptide" evidence="1">
    <location>
        <begin position="1"/>
        <end position="23"/>
    </location>
</feature>
<name>A0A2V2LDN2_9RHOB</name>
<feature type="chain" id="PRO_5016133852" evidence="1">
    <location>
        <begin position="24"/>
        <end position="444"/>
    </location>
</feature>
<gene>
    <name evidence="2" type="ORF">DKT77_06575</name>
</gene>
<sequence length="444" mass="46261">MIRSSTSAAALCAALLAANAASAITLSNGSGDGSVIAEVSEYGQIFSASFDPIGPVGSGSTVYDSYVSSSLGSLVSDLESLVNDAGTSASILSQSDTQLRTRFSVNQLEFTLTQTLSNALSSSSVVTGSVLTQEFAIRNLTNVPVSFDMFRYMDGDLYLTDQTLDDGGGVIQAGGQVLPYQTDLLDGQTAENTFLGITATGGNPVTSGRFSVNDCCGLDLPLDDMVENDFDNDGVIDQAYDVTLALRNTFVVPVNATQTYTTTTIWGSGEVPTPGSSENLPLLPDNTTMVGNIPVWTFEIPVVSVTEPVWIDPIVAVGYTYTVTGNAFAAVIAPSLATIPDSDGTYTISFDGMTVDILAGETYFFATPVTSFTLTGIDIGLDIDPLDPLAFPTGVIFATLGTATVTQTPITVETSTPPIPLPASVFLMLGGIGALPILRKLRSA</sequence>
<accession>A0A2V2LDN2</accession>
<dbReference type="Proteomes" id="UP000245680">
    <property type="component" value="Unassembled WGS sequence"/>
</dbReference>
<keyword evidence="3" id="KW-1185">Reference proteome</keyword>
<evidence type="ECO:0000313" key="2">
    <source>
        <dbReference type="EMBL" id="PWR03515.1"/>
    </source>
</evidence>
<dbReference type="AlphaFoldDB" id="A0A2V2LDN2"/>
<evidence type="ECO:0000313" key="3">
    <source>
        <dbReference type="Proteomes" id="UP000245680"/>
    </source>
</evidence>
<organism evidence="2 3">
    <name type="scientific">Meridianimarinicoccus roseus</name>
    <dbReference type="NCBI Taxonomy" id="2072018"/>
    <lineage>
        <taxon>Bacteria</taxon>
        <taxon>Pseudomonadati</taxon>
        <taxon>Pseudomonadota</taxon>
        <taxon>Alphaproteobacteria</taxon>
        <taxon>Rhodobacterales</taxon>
        <taxon>Paracoccaceae</taxon>
        <taxon>Meridianimarinicoccus</taxon>
    </lineage>
</organism>
<comment type="caution">
    <text evidence="2">The sequence shown here is derived from an EMBL/GenBank/DDBJ whole genome shotgun (WGS) entry which is preliminary data.</text>
</comment>
<dbReference type="NCBIfam" id="TIGR03370">
    <property type="entry name" value="VPLPA-CTERM"/>
    <property type="match status" value="1"/>
</dbReference>